<evidence type="ECO:0000313" key="1">
    <source>
        <dbReference type="EMBL" id="CBA29688.1"/>
    </source>
</evidence>
<organism evidence="1 2">
    <name type="scientific">Cronobacter turicensis (strain DSM 18703 / CCUG 55852 / LMG 23827 / z3032)</name>
    <dbReference type="NCBI Taxonomy" id="693216"/>
    <lineage>
        <taxon>Bacteria</taxon>
        <taxon>Pseudomonadati</taxon>
        <taxon>Pseudomonadota</taxon>
        <taxon>Gammaproteobacteria</taxon>
        <taxon>Enterobacterales</taxon>
        <taxon>Enterobacteriaceae</taxon>
        <taxon>Cronobacter</taxon>
    </lineage>
</organism>
<accession>C9Y093</accession>
<dbReference type="AlphaFoldDB" id="C9Y093"/>
<dbReference type="Proteomes" id="UP000002069">
    <property type="component" value="Chromosome"/>
</dbReference>
<proteinExistence type="predicted"/>
<name>C9Y093_CROTZ</name>
<gene>
    <name evidence="1" type="ordered locus">Ctu_15400</name>
</gene>
<sequence length="51" mass="5922">MVRTGILSQARIYQWHKQIKTQEYTLIIGLLKQDHNTTDEAGRGQFVPHVT</sequence>
<reference evidence="1 2" key="1">
    <citation type="journal article" date="2010" name="J. Bacteriol.">
        <title>Complete Genome Sequence of Cronobacter turicensis LMG 23827, a foodborne pathogen causing deaths in neonates.</title>
        <authorList>
            <person name="Stephan R."/>
            <person name="Lehner A."/>
            <person name="Tischler P."/>
            <person name="Rattei T."/>
        </authorList>
    </citation>
    <scope>NUCLEOTIDE SEQUENCE [LARGE SCALE GENOMIC DNA]</scope>
    <source>
        <strain evidence="2">DSM 18703 / CCUG 55852 / LMG 23827 / z3032</strain>
    </source>
</reference>
<reference evidence="2" key="2">
    <citation type="journal article" date="2011" name="J. Bacteriol.">
        <title>Complete genome sequence of Cronobacter turicensis LMG 23827, a food-borne pathogen causing deaths in neonates.</title>
        <authorList>
            <person name="Stephan R."/>
            <person name="Lehner A."/>
            <person name="Tischler P."/>
            <person name="Rattei T."/>
        </authorList>
    </citation>
    <scope>NUCLEOTIDE SEQUENCE [LARGE SCALE GENOMIC DNA]</scope>
    <source>
        <strain evidence="2">DSM 18703 / CCUG 55852 / LMG 23827 / z3032</strain>
    </source>
</reference>
<protein>
    <submittedName>
        <fullName evidence="1">Uncharacterized protein</fullName>
    </submittedName>
</protein>
<dbReference type="PATRIC" id="fig|693216.3.peg.1468"/>
<evidence type="ECO:0000313" key="2">
    <source>
        <dbReference type="Proteomes" id="UP000002069"/>
    </source>
</evidence>
<dbReference type="HOGENOM" id="CLU_3097903_0_0_6"/>
<dbReference type="KEGG" id="ctu:CTU_15400"/>
<keyword evidence="2" id="KW-1185">Reference proteome</keyword>
<dbReference type="EMBL" id="FN543093">
    <property type="protein sequence ID" value="CBA29688.1"/>
    <property type="molecule type" value="Genomic_DNA"/>
</dbReference>